<feature type="compositionally biased region" description="Gly residues" evidence="1">
    <location>
        <begin position="186"/>
        <end position="251"/>
    </location>
</feature>
<evidence type="ECO:0008006" key="7">
    <source>
        <dbReference type="Google" id="ProtNLM"/>
    </source>
</evidence>
<dbReference type="Proteomes" id="UP000325313">
    <property type="component" value="Unassembled WGS sequence"/>
</dbReference>
<organism evidence="3 5">
    <name type="scientific">Puccinia graminis f. sp. tritici</name>
    <dbReference type="NCBI Taxonomy" id="56615"/>
    <lineage>
        <taxon>Eukaryota</taxon>
        <taxon>Fungi</taxon>
        <taxon>Dikarya</taxon>
        <taxon>Basidiomycota</taxon>
        <taxon>Pucciniomycotina</taxon>
        <taxon>Pucciniomycetes</taxon>
        <taxon>Pucciniales</taxon>
        <taxon>Pucciniaceae</taxon>
        <taxon>Puccinia</taxon>
    </lineage>
</organism>
<dbReference type="InterPro" id="IPR013083">
    <property type="entry name" value="Znf_RING/FYVE/PHD"/>
</dbReference>
<dbReference type="AlphaFoldDB" id="A0A5B0PJW3"/>
<proteinExistence type="predicted"/>
<evidence type="ECO:0000313" key="6">
    <source>
        <dbReference type="Proteomes" id="UP000325313"/>
    </source>
</evidence>
<evidence type="ECO:0000256" key="2">
    <source>
        <dbReference type="SAM" id="SignalP"/>
    </source>
</evidence>
<keyword evidence="2" id="KW-0732">Signal</keyword>
<dbReference type="EMBL" id="VDEP01000070">
    <property type="protein sequence ID" value="KAA1133859.1"/>
    <property type="molecule type" value="Genomic_DNA"/>
</dbReference>
<feature type="region of interest" description="Disordered" evidence="1">
    <location>
        <begin position="132"/>
        <end position="251"/>
    </location>
</feature>
<dbReference type="Proteomes" id="UP000324748">
    <property type="component" value="Unassembled WGS sequence"/>
</dbReference>
<evidence type="ECO:0000256" key="1">
    <source>
        <dbReference type="SAM" id="MobiDB-lite"/>
    </source>
</evidence>
<evidence type="ECO:0000313" key="4">
    <source>
        <dbReference type="EMBL" id="KAA1133859.1"/>
    </source>
</evidence>
<feature type="signal peptide" evidence="2">
    <location>
        <begin position="1"/>
        <end position="19"/>
    </location>
</feature>
<comment type="caution">
    <text evidence="3">The sequence shown here is derived from an EMBL/GenBank/DDBJ whole genome shotgun (WGS) entry which is preliminary data.</text>
</comment>
<evidence type="ECO:0000313" key="3">
    <source>
        <dbReference type="EMBL" id="KAA1101917.1"/>
    </source>
</evidence>
<dbReference type="SUPFAM" id="SSF57850">
    <property type="entry name" value="RING/U-box"/>
    <property type="match status" value="1"/>
</dbReference>
<gene>
    <name evidence="3" type="ORF">PGT21_032802</name>
    <name evidence="4" type="ORF">PGTUg99_028181</name>
</gene>
<reference evidence="5 6" key="1">
    <citation type="submission" date="2019-05" db="EMBL/GenBank/DDBJ databases">
        <title>Emergence of the Ug99 lineage of the wheat stem rust pathogen through somatic hybridization.</title>
        <authorList>
            <person name="Li F."/>
            <person name="Upadhyaya N.M."/>
            <person name="Sperschneider J."/>
            <person name="Matny O."/>
            <person name="Nguyen-Phuc H."/>
            <person name="Mago R."/>
            <person name="Raley C."/>
            <person name="Miller M.E."/>
            <person name="Silverstein K.A.T."/>
            <person name="Henningsen E."/>
            <person name="Hirsch C.D."/>
            <person name="Visser B."/>
            <person name="Pretorius Z.A."/>
            <person name="Steffenson B.J."/>
            <person name="Schwessinger B."/>
            <person name="Dodds P.N."/>
            <person name="Figueroa M."/>
        </authorList>
    </citation>
    <scope>NUCLEOTIDE SEQUENCE [LARGE SCALE GENOMIC DNA]</scope>
    <source>
        <strain evidence="3">21-0</strain>
        <strain evidence="4 6">Ug99</strain>
    </source>
</reference>
<accession>A0A5B0PJW3</accession>
<sequence length="251" mass="26405">MFLNLIVFLIFQEVCQLTAKTTADILGEVDKLSKPSNPNTICGATSAISPSTTRKTTGLFPEPKTLHRHSKRGANDYCGICNKKLSLGLFGRDKLSKAWPCKDKFHQICADVHISRVDSFCPKCNTPTRGFDEYNSKYSSEKKDSEGSGNREKSSSSSSTQKPPMHGPQNGYGGQPGDVYSQKPGYGYGGPPGNGYGGPPGYGYGGPPGYGYGGPPGYGYGGPPGYGYGGPPGYGYGGPTGNGYSGPPGHC</sequence>
<dbReference type="Gene3D" id="3.30.40.10">
    <property type="entry name" value="Zinc/RING finger domain, C3HC4 (zinc finger)"/>
    <property type="match status" value="1"/>
</dbReference>
<feature type="compositionally biased region" description="Basic and acidic residues" evidence="1">
    <location>
        <begin position="132"/>
        <end position="154"/>
    </location>
</feature>
<evidence type="ECO:0000313" key="5">
    <source>
        <dbReference type="Proteomes" id="UP000324748"/>
    </source>
</evidence>
<keyword evidence="5" id="KW-1185">Reference proteome</keyword>
<feature type="chain" id="PRO_5036137768" description="RING-type domain-containing protein" evidence="2">
    <location>
        <begin position="20"/>
        <end position="251"/>
    </location>
</feature>
<name>A0A5B0PJW3_PUCGR</name>
<protein>
    <recommendedName>
        <fullName evidence="7">RING-type domain-containing protein</fullName>
    </recommendedName>
</protein>
<dbReference type="EMBL" id="VSWC01000053">
    <property type="protein sequence ID" value="KAA1101917.1"/>
    <property type="molecule type" value="Genomic_DNA"/>
</dbReference>